<feature type="compositionally biased region" description="Basic residues" evidence="3">
    <location>
        <begin position="492"/>
        <end position="503"/>
    </location>
</feature>
<feature type="region of interest" description="Disordered" evidence="3">
    <location>
        <begin position="488"/>
        <end position="535"/>
    </location>
</feature>
<evidence type="ECO:0000313" key="5">
    <source>
        <dbReference type="Proteomes" id="UP000078544"/>
    </source>
</evidence>
<dbReference type="GO" id="GO:0006284">
    <property type="term" value="P:base-excision repair"/>
    <property type="evidence" value="ECO:0007669"/>
    <property type="project" value="EnsemblFungi"/>
</dbReference>
<organism evidence="4 5">
    <name type="scientific">Moelleriella libera RCEF 2490</name>
    <dbReference type="NCBI Taxonomy" id="1081109"/>
    <lineage>
        <taxon>Eukaryota</taxon>
        <taxon>Fungi</taxon>
        <taxon>Dikarya</taxon>
        <taxon>Ascomycota</taxon>
        <taxon>Pezizomycotina</taxon>
        <taxon>Sordariomycetes</taxon>
        <taxon>Hypocreomycetidae</taxon>
        <taxon>Hypocreales</taxon>
        <taxon>Clavicipitaceae</taxon>
        <taxon>Moelleriella</taxon>
    </lineage>
</organism>
<feature type="region of interest" description="Disordered" evidence="3">
    <location>
        <begin position="96"/>
        <end position="139"/>
    </location>
</feature>
<accession>A0A167ZNY7</accession>
<dbReference type="OrthoDB" id="541883at2759"/>
<keyword evidence="5" id="KW-1185">Reference proteome</keyword>
<keyword evidence="4" id="KW-0255">Endonuclease</keyword>
<dbReference type="GO" id="GO:0006289">
    <property type="term" value="P:nucleotide-excision repair"/>
    <property type="evidence" value="ECO:0007669"/>
    <property type="project" value="InterPro"/>
</dbReference>
<evidence type="ECO:0000256" key="1">
    <source>
        <dbReference type="ARBA" id="ARBA00022763"/>
    </source>
</evidence>
<dbReference type="GO" id="GO:0006298">
    <property type="term" value="P:mismatch repair"/>
    <property type="evidence" value="ECO:0007669"/>
    <property type="project" value="EnsemblFungi"/>
</dbReference>
<dbReference type="STRING" id="1081109.A0A167ZNY7"/>
<feature type="compositionally biased region" description="Basic and acidic residues" evidence="3">
    <location>
        <begin position="32"/>
        <end position="55"/>
    </location>
</feature>
<dbReference type="Pfam" id="PF03851">
    <property type="entry name" value="UvdE"/>
    <property type="match status" value="1"/>
</dbReference>
<dbReference type="Proteomes" id="UP000078544">
    <property type="component" value="Unassembled WGS sequence"/>
</dbReference>
<feature type="region of interest" description="Disordered" evidence="3">
    <location>
        <begin position="547"/>
        <end position="574"/>
    </location>
</feature>
<feature type="region of interest" description="Disordered" evidence="3">
    <location>
        <begin position="1"/>
        <end position="57"/>
    </location>
</feature>
<comment type="caution">
    <text evidence="4">The sequence shown here is derived from an EMBL/GenBank/DDBJ whole genome shotgun (WGS) entry which is preliminary data.</text>
</comment>
<dbReference type="GO" id="GO:0043504">
    <property type="term" value="P:mitochondrial DNA repair"/>
    <property type="evidence" value="ECO:0007669"/>
    <property type="project" value="EnsemblFungi"/>
</dbReference>
<dbReference type="AlphaFoldDB" id="A0A167ZNY7"/>
<feature type="region of interest" description="Disordered" evidence="3">
    <location>
        <begin position="420"/>
        <end position="443"/>
    </location>
</feature>
<dbReference type="GO" id="GO:0005634">
    <property type="term" value="C:nucleus"/>
    <property type="evidence" value="ECO:0007669"/>
    <property type="project" value="EnsemblFungi"/>
</dbReference>
<keyword evidence="2" id="KW-0234">DNA repair</keyword>
<evidence type="ECO:0000313" key="4">
    <source>
        <dbReference type="EMBL" id="KZZ92918.1"/>
    </source>
</evidence>
<dbReference type="GO" id="GO:0000404">
    <property type="term" value="F:heteroduplex DNA loop binding"/>
    <property type="evidence" value="ECO:0007669"/>
    <property type="project" value="EnsemblFungi"/>
</dbReference>
<dbReference type="Gene3D" id="3.20.20.150">
    <property type="entry name" value="Divalent-metal-dependent TIM barrel enzymes"/>
    <property type="match status" value="1"/>
</dbReference>
<dbReference type="InterPro" id="IPR004601">
    <property type="entry name" value="UvdE"/>
</dbReference>
<feature type="region of interest" description="Disordered" evidence="3">
    <location>
        <begin position="171"/>
        <end position="196"/>
    </location>
</feature>
<dbReference type="PANTHER" id="PTHR31290">
    <property type="entry name" value="UV-DAMAGE ENDONUCLEASE"/>
    <property type="match status" value="1"/>
</dbReference>
<evidence type="ECO:0000256" key="3">
    <source>
        <dbReference type="SAM" id="MobiDB-lite"/>
    </source>
</evidence>
<protein>
    <submittedName>
        <fullName evidence="4">UV-endonuclease UVE-1</fullName>
    </submittedName>
</protein>
<dbReference type="NCBIfam" id="TIGR00629">
    <property type="entry name" value="uvde"/>
    <property type="match status" value="1"/>
</dbReference>
<name>A0A167ZNY7_9HYPO</name>
<dbReference type="GO" id="GO:0005739">
    <property type="term" value="C:mitochondrion"/>
    <property type="evidence" value="ECO:0007669"/>
    <property type="project" value="EnsemblFungi"/>
</dbReference>
<reference evidence="4 5" key="1">
    <citation type="journal article" date="2016" name="Genome Biol. Evol.">
        <title>Divergent and convergent evolution of fungal pathogenicity.</title>
        <authorList>
            <person name="Shang Y."/>
            <person name="Xiao G."/>
            <person name="Zheng P."/>
            <person name="Cen K."/>
            <person name="Zhan S."/>
            <person name="Wang C."/>
        </authorList>
    </citation>
    <scope>NUCLEOTIDE SEQUENCE [LARGE SCALE GENOMIC DNA]</scope>
    <source>
        <strain evidence="4 5">RCEF 2490</strain>
    </source>
</reference>
<keyword evidence="4" id="KW-0540">Nuclease</keyword>
<dbReference type="EMBL" id="AZGY01000014">
    <property type="protein sequence ID" value="KZZ92918.1"/>
    <property type="molecule type" value="Genomic_DNA"/>
</dbReference>
<feature type="compositionally biased region" description="Basic and acidic residues" evidence="3">
    <location>
        <begin position="561"/>
        <end position="574"/>
    </location>
</feature>
<keyword evidence="4" id="KW-0378">Hydrolase</keyword>
<dbReference type="GO" id="GO:0070914">
    <property type="term" value="P:UV-damage excision repair"/>
    <property type="evidence" value="ECO:0007669"/>
    <property type="project" value="EnsemblFungi"/>
</dbReference>
<feature type="compositionally biased region" description="Basic and acidic residues" evidence="3">
    <location>
        <begin position="111"/>
        <end position="130"/>
    </location>
</feature>
<keyword evidence="1" id="KW-0227">DNA damage</keyword>
<sequence length="574" mass="64950">MPPKRKRNDAHQTPSAPAEVPSRRSSRRIRRNNHDDGVEGKTGDDATHQLDKLSSKEAVAQAMQTLSKMEHKLLDDAKRQRLAIEASSIRTMTAKKGVNGDGAVPMTSSKRAAEPKPKARTAEKKVKTEPDVPAGEPSSLDDEACLNTYLRNASTPVFSSRTCRISSILEHRYPLQDPTQPEHPTKNRPDNTQQPNVERGMKYIQEIGLNNARDIVKMIRWNDKYGIKFMRLSSEMFPFASHAEYGYGLSFAADVLASAGKVASDLGHRLTTHPGQFTQIGSPRKEVVSAAIRDLEYHNEMLTRLNLSHQLNRDAVMILHMGGTFGDKAATLDRFRENYSKLSVGVQQRLVLENDDVSWSVHDLLPICEELNIPLVLDFHHHNIVFDPSIREGTLDIIPLYDRIKSTWTRKGITQKMHYSEPCPPAITARDRRKHSPRVKTMPPCAPDMDLMIEAKDKEQAVFDLMRHFKLPGWDLFNNIIPYERDDEPKKALRGKASKASKGKKQENGVPPVIEHEAPEQLMAPEEIGMGGEERRVYWPEGMEEWLRPKKREMKNGSKSGVKDKEMKKVEDDA</sequence>
<evidence type="ECO:0000256" key="2">
    <source>
        <dbReference type="ARBA" id="ARBA00023204"/>
    </source>
</evidence>
<proteinExistence type="predicted"/>
<dbReference type="PANTHER" id="PTHR31290:SF5">
    <property type="entry name" value="UV-DAMAGE ENDONUCLEASE"/>
    <property type="match status" value="1"/>
</dbReference>
<dbReference type="GO" id="GO:0033892">
    <property type="term" value="F:deoxyribonuclease (pyrimidine dimer) activity"/>
    <property type="evidence" value="ECO:0007669"/>
    <property type="project" value="EnsemblFungi"/>
</dbReference>
<dbReference type="GO" id="GO:0006290">
    <property type="term" value="P:pyrimidine dimer repair"/>
    <property type="evidence" value="ECO:0007669"/>
    <property type="project" value="EnsemblFungi"/>
</dbReference>
<gene>
    <name evidence="4" type="ORF">AAL_05950</name>
</gene>